<feature type="compositionally biased region" description="Polar residues" evidence="1">
    <location>
        <begin position="87"/>
        <end position="106"/>
    </location>
</feature>
<dbReference type="GO" id="GO:0007166">
    <property type="term" value="P:cell surface receptor signaling pathway"/>
    <property type="evidence" value="ECO:0007669"/>
    <property type="project" value="InterPro"/>
</dbReference>
<dbReference type="CDD" id="cd21037">
    <property type="entry name" value="MLKL_NTD"/>
    <property type="match status" value="1"/>
</dbReference>
<reference evidence="3" key="1">
    <citation type="journal article" date="2013" name="Nature">
        <title>Draft genome of the wheat A-genome progenitor Triticum urartu.</title>
        <authorList>
            <person name="Ling H.Q."/>
            <person name="Zhao S."/>
            <person name="Liu D."/>
            <person name="Wang J."/>
            <person name="Sun H."/>
            <person name="Zhang C."/>
            <person name="Fan H."/>
            <person name="Li D."/>
            <person name="Dong L."/>
            <person name="Tao Y."/>
            <person name="Gao C."/>
            <person name="Wu H."/>
            <person name="Li Y."/>
            <person name="Cui Y."/>
            <person name="Guo X."/>
            <person name="Zheng S."/>
            <person name="Wang B."/>
            <person name="Yu K."/>
            <person name="Liang Q."/>
            <person name="Yang W."/>
            <person name="Lou X."/>
            <person name="Chen J."/>
            <person name="Feng M."/>
            <person name="Jian J."/>
            <person name="Zhang X."/>
            <person name="Luo G."/>
            <person name="Jiang Y."/>
            <person name="Liu J."/>
            <person name="Wang Z."/>
            <person name="Sha Y."/>
            <person name="Zhang B."/>
            <person name="Wu H."/>
            <person name="Tang D."/>
            <person name="Shen Q."/>
            <person name="Xue P."/>
            <person name="Zou S."/>
            <person name="Wang X."/>
            <person name="Liu X."/>
            <person name="Wang F."/>
            <person name="Yang Y."/>
            <person name="An X."/>
            <person name="Dong Z."/>
            <person name="Zhang K."/>
            <person name="Zhang X."/>
            <person name="Luo M.C."/>
            <person name="Dvorak J."/>
            <person name="Tong Y."/>
            <person name="Wang J."/>
            <person name="Yang H."/>
            <person name="Li Z."/>
            <person name="Wang D."/>
            <person name="Zhang A."/>
            <person name="Wang J."/>
        </authorList>
    </citation>
    <scope>NUCLEOTIDE SEQUENCE</scope>
    <source>
        <strain evidence="3">cv. G1812</strain>
    </source>
</reference>
<evidence type="ECO:0000313" key="3">
    <source>
        <dbReference type="Proteomes" id="UP000015106"/>
    </source>
</evidence>
<dbReference type="InterPro" id="IPR059179">
    <property type="entry name" value="MLKL-like_MCAfunc"/>
</dbReference>
<dbReference type="InterPro" id="IPR036537">
    <property type="entry name" value="Adaptor_Cbl_N_dom_sf"/>
</dbReference>
<dbReference type="Gene3D" id="1.20.930.20">
    <property type="entry name" value="Adaptor protein Cbl, N-terminal domain"/>
    <property type="match status" value="1"/>
</dbReference>
<reference evidence="2" key="2">
    <citation type="submission" date="2018-03" db="EMBL/GenBank/DDBJ databases">
        <title>The Triticum urartu genome reveals the dynamic nature of wheat genome evolution.</title>
        <authorList>
            <person name="Ling H."/>
            <person name="Ma B."/>
            <person name="Shi X."/>
            <person name="Liu H."/>
            <person name="Dong L."/>
            <person name="Sun H."/>
            <person name="Cao Y."/>
            <person name="Gao Q."/>
            <person name="Zheng S."/>
            <person name="Li Y."/>
            <person name="Yu Y."/>
            <person name="Du H."/>
            <person name="Qi M."/>
            <person name="Li Y."/>
            <person name="Yu H."/>
            <person name="Cui Y."/>
            <person name="Wang N."/>
            <person name="Chen C."/>
            <person name="Wu H."/>
            <person name="Zhao Y."/>
            <person name="Zhang J."/>
            <person name="Li Y."/>
            <person name="Zhou W."/>
            <person name="Zhang B."/>
            <person name="Hu W."/>
            <person name="Eijk M."/>
            <person name="Tang J."/>
            <person name="Witsenboer H."/>
            <person name="Zhao S."/>
            <person name="Li Z."/>
            <person name="Zhang A."/>
            <person name="Wang D."/>
            <person name="Liang C."/>
        </authorList>
    </citation>
    <scope>NUCLEOTIDE SEQUENCE [LARGE SCALE GENOMIC DNA]</scope>
    <source>
        <strain evidence="2">cv. G1812</strain>
    </source>
</reference>
<dbReference type="AlphaFoldDB" id="A0A8R7NZZ4"/>
<organism evidence="2 3">
    <name type="scientific">Triticum urartu</name>
    <name type="common">Red wild einkorn</name>
    <name type="synonym">Crithodium urartu</name>
    <dbReference type="NCBI Taxonomy" id="4572"/>
    <lineage>
        <taxon>Eukaryota</taxon>
        <taxon>Viridiplantae</taxon>
        <taxon>Streptophyta</taxon>
        <taxon>Embryophyta</taxon>
        <taxon>Tracheophyta</taxon>
        <taxon>Spermatophyta</taxon>
        <taxon>Magnoliopsida</taxon>
        <taxon>Liliopsida</taxon>
        <taxon>Poales</taxon>
        <taxon>Poaceae</taxon>
        <taxon>BOP clade</taxon>
        <taxon>Pooideae</taxon>
        <taxon>Triticodae</taxon>
        <taxon>Triticeae</taxon>
        <taxon>Triticinae</taxon>
        <taxon>Triticum</taxon>
    </lineage>
</organism>
<name>A0A8R7NZZ4_TRIUA</name>
<accession>A0A8R7NZZ4</accession>
<dbReference type="PANTHER" id="PTHR35832">
    <property type="entry name" value="OS12G0248400 PROTEIN-RELATED"/>
    <property type="match status" value="1"/>
</dbReference>
<dbReference type="Gramene" id="TuG1812G0100000411.01.T01">
    <property type="protein sequence ID" value="TuG1812G0100000411.01.T01.cds357998"/>
    <property type="gene ID" value="TuG1812G0100000411.01"/>
</dbReference>
<evidence type="ECO:0000313" key="2">
    <source>
        <dbReference type="EnsemblPlants" id="TuG1812G0100000411.01.T01.cds357998"/>
    </source>
</evidence>
<proteinExistence type="predicted"/>
<keyword evidence="3" id="KW-1185">Reference proteome</keyword>
<dbReference type="Proteomes" id="UP000015106">
    <property type="component" value="Chromosome 1"/>
</dbReference>
<feature type="region of interest" description="Disordered" evidence="1">
    <location>
        <begin position="68"/>
        <end position="106"/>
    </location>
</feature>
<protein>
    <submittedName>
        <fullName evidence="2">Uncharacterized protein</fullName>
    </submittedName>
</protein>
<dbReference type="EnsemblPlants" id="TuG1812G0100000411.01.T01">
    <property type="protein sequence ID" value="TuG1812G0100000411.01.T01.cds357998"/>
    <property type="gene ID" value="TuG1812G0100000411.01"/>
</dbReference>
<evidence type="ECO:0000256" key="1">
    <source>
        <dbReference type="SAM" id="MobiDB-lite"/>
    </source>
</evidence>
<sequence length="106" mass="11738">MDLVGSVAQIVKIALQIQELVKTAQRNKEDCKKIAMRVKRLRAIVERLSSTDVSSEKTMVDALNDLEETFLQRPSSSSKPARPRTKCGSSSGPGTYPNSCVRSRTR</sequence>
<reference evidence="2" key="3">
    <citation type="submission" date="2022-06" db="UniProtKB">
        <authorList>
            <consortium name="EnsemblPlants"/>
        </authorList>
    </citation>
    <scope>IDENTIFICATION</scope>
</reference>